<reference evidence="2" key="3">
    <citation type="submission" date="2020-11" db="EMBL/GenBank/DDBJ databases">
        <title>Intraspecies plasmid and genomic variation of Mycobacterium kubicae revealed by the complete genome sequences of two clinical isolates.</title>
        <authorList>
            <person name="Hendrix J.R."/>
            <person name="Epperson L.E."/>
            <person name="Honda J.R."/>
            <person name="Strong M."/>
        </authorList>
    </citation>
    <scope>NUCLEOTIDE SEQUENCE</scope>
    <source>
        <strain evidence="2">JCM 13573</strain>
    </source>
</reference>
<evidence type="ECO:0000313" key="1">
    <source>
        <dbReference type="EMBL" id="GFG67912.1"/>
    </source>
</evidence>
<dbReference type="RefSeq" id="WP_085075171.1">
    <property type="nucleotide sequence ID" value="NZ_BLKU01000005.1"/>
</dbReference>
<reference evidence="1" key="2">
    <citation type="submission" date="2020-02" db="EMBL/GenBank/DDBJ databases">
        <authorList>
            <person name="Matsumoto Y."/>
            <person name="Kinjo T."/>
            <person name="Motooka D."/>
            <person name="Nabeya D."/>
            <person name="Jung N."/>
            <person name="Uechi K."/>
            <person name="Horii T."/>
            <person name="Iida T."/>
            <person name="Fujita J."/>
            <person name="Nakamura S."/>
        </authorList>
    </citation>
    <scope>NUCLEOTIDE SEQUENCE</scope>
    <source>
        <strain evidence="1">JCM 13573</strain>
    </source>
</reference>
<dbReference type="KEGG" id="mku:I2456_16810"/>
<sequence length="74" mass="8628">MLSEDELWEYLHHKEGIPVTRRTIKWAVLRREIVPTRLGNKNLFSKRDALNWLASRRQTGPYRAPKAAAFPAAK</sequence>
<evidence type="ECO:0000313" key="4">
    <source>
        <dbReference type="Proteomes" id="UP000663583"/>
    </source>
</evidence>
<accession>A0AAX1J6G8</accession>
<organism evidence="2 4">
    <name type="scientific">Mycobacterium kubicae</name>
    <dbReference type="NCBI Taxonomy" id="120959"/>
    <lineage>
        <taxon>Bacteria</taxon>
        <taxon>Bacillati</taxon>
        <taxon>Actinomycetota</taxon>
        <taxon>Actinomycetes</taxon>
        <taxon>Mycobacteriales</taxon>
        <taxon>Mycobacteriaceae</taxon>
        <taxon>Mycobacterium</taxon>
        <taxon>Mycobacterium simiae complex</taxon>
    </lineage>
</organism>
<keyword evidence="3" id="KW-1185">Reference proteome</keyword>
<evidence type="ECO:0008006" key="5">
    <source>
        <dbReference type="Google" id="ProtNLM"/>
    </source>
</evidence>
<evidence type="ECO:0000313" key="2">
    <source>
        <dbReference type="EMBL" id="QPI36202.1"/>
    </source>
</evidence>
<protein>
    <recommendedName>
        <fullName evidence="5">DNA-binding protein</fullName>
    </recommendedName>
</protein>
<name>A0AAX1J6G8_9MYCO</name>
<dbReference type="AlphaFoldDB" id="A0AAX1J6G8"/>
<dbReference type="EMBL" id="BLKU01000005">
    <property type="protein sequence ID" value="GFG67912.1"/>
    <property type="molecule type" value="Genomic_DNA"/>
</dbReference>
<proteinExistence type="predicted"/>
<gene>
    <name evidence="2" type="ORF">I2456_16810</name>
    <name evidence="1" type="ORF">MKUB_54020</name>
</gene>
<evidence type="ECO:0000313" key="3">
    <source>
        <dbReference type="Proteomes" id="UP000465306"/>
    </source>
</evidence>
<dbReference type="Proteomes" id="UP000465306">
    <property type="component" value="Unassembled WGS sequence"/>
</dbReference>
<dbReference type="EMBL" id="CP065047">
    <property type="protein sequence ID" value="QPI36202.1"/>
    <property type="molecule type" value="Genomic_DNA"/>
</dbReference>
<reference evidence="1 3" key="1">
    <citation type="journal article" date="2019" name="Emerg. Microbes Infect.">
        <title>Comprehensive subspecies identification of 175 nontuberculous mycobacteria species based on 7547 genomic profiles.</title>
        <authorList>
            <person name="Matsumoto Y."/>
            <person name="Kinjo T."/>
            <person name="Motooka D."/>
            <person name="Nabeya D."/>
            <person name="Jung N."/>
            <person name="Uechi K."/>
            <person name="Horii T."/>
            <person name="Iida T."/>
            <person name="Fujita J."/>
            <person name="Nakamura S."/>
        </authorList>
    </citation>
    <scope>NUCLEOTIDE SEQUENCE [LARGE SCALE GENOMIC DNA]</scope>
    <source>
        <strain evidence="1 3">JCM 13573</strain>
    </source>
</reference>
<dbReference type="Proteomes" id="UP000663583">
    <property type="component" value="Chromosome"/>
</dbReference>